<dbReference type="Pfam" id="PF13349">
    <property type="entry name" value="DUF4097"/>
    <property type="match status" value="1"/>
</dbReference>
<feature type="domain" description="DUF4097" evidence="1">
    <location>
        <begin position="46"/>
        <end position="180"/>
    </location>
</feature>
<dbReference type="Proteomes" id="UP000661691">
    <property type="component" value="Unassembled WGS sequence"/>
</dbReference>
<dbReference type="RefSeq" id="WP_191141361.1">
    <property type="nucleotide sequence ID" value="NZ_JACXAH010000002.1"/>
</dbReference>
<dbReference type="InterPro" id="IPR025164">
    <property type="entry name" value="Toastrack_DUF4097"/>
</dbReference>
<sequence length="269" mass="30076">MFNRRMFVIIAFSLIVIGVLGAWFTFPTSITSAPFKVDKVIPGKPIDTILFDSTEANLTIVPTDHSDIQLSLRGKGDKFNEKQFVVNTSDSTLKVTFQIEDSKWYDFYTWEQTPSLHVQLPKKIYQSLYIKNHNGSIEVAQQQIKEMNIHAANGAIIFKQIEASQIETSSVNGQIQMQNVTGNINGETVNGEIDLALSDLNRTLTLSSENGSILVKTKQKPVNNTIHAQTVNGRINLFDQYTGSAFFGEGDHRVQLKTTNGSIDVLQEY</sequence>
<evidence type="ECO:0000313" key="3">
    <source>
        <dbReference type="Proteomes" id="UP000661691"/>
    </source>
</evidence>
<evidence type="ECO:0000259" key="1">
    <source>
        <dbReference type="Pfam" id="PF13349"/>
    </source>
</evidence>
<dbReference type="EMBL" id="JACXAH010000002">
    <property type="protein sequence ID" value="MBD1371085.1"/>
    <property type="molecule type" value="Genomic_DNA"/>
</dbReference>
<name>A0A926RSF1_9BACL</name>
<accession>A0A926RSF1</accession>
<organism evidence="2 3">
    <name type="scientific">Polycladospora coralii</name>
    <dbReference type="NCBI Taxonomy" id="2771432"/>
    <lineage>
        <taxon>Bacteria</taxon>
        <taxon>Bacillati</taxon>
        <taxon>Bacillota</taxon>
        <taxon>Bacilli</taxon>
        <taxon>Bacillales</taxon>
        <taxon>Thermoactinomycetaceae</taxon>
        <taxon>Polycladospora</taxon>
    </lineage>
</organism>
<dbReference type="AlphaFoldDB" id="A0A926RSF1"/>
<comment type="caution">
    <text evidence="2">The sequence shown here is derived from an EMBL/GenBank/DDBJ whole genome shotgun (WGS) entry which is preliminary data.</text>
</comment>
<reference evidence="2" key="1">
    <citation type="submission" date="2020-09" db="EMBL/GenBank/DDBJ databases">
        <title>A novel bacterium of genus Hazenella, isolated from South China Sea.</title>
        <authorList>
            <person name="Huang H."/>
            <person name="Mo K."/>
            <person name="Hu Y."/>
        </authorList>
    </citation>
    <scope>NUCLEOTIDE SEQUENCE</scope>
    <source>
        <strain evidence="2">IB182357</strain>
    </source>
</reference>
<proteinExistence type="predicted"/>
<evidence type="ECO:0000313" key="2">
    <source>
        <dbReference type="EMBL" id="MBD1371085.1"/>
    </source>
</evidence>
<protein>
    <submittedName>
        <fullName evidence="2">DUF4097 family beta strand repeat protein</fullName>
    </submittedName>
</protein>
<keyword evidence="3" id="KW-1185">Reference proteome</keyword>
<gene>
    <name evidence="2" type="ORF">IC620_01765</name>
</gene>